<organism evidence="3 4">
    <name type="scientific">Polarella glacialis</name>
    <name type="common">Dinoflagellate</name>
    <dbReference type="NCBI Taxonomy" id="89957"/>
    <lineage>
        <taxon>Eukaryota</taxon>
        <taxon>Sar</taxon>
        <taxon>Alveolata</taxon>
        <taxon>Dinophyceae</taxon>
        <taxon>Suessiales</taxon>
        <taxon>Suessiaceae</taxon>
        <taxon>Polarella</taxon>
    </lineage>
</organism>
<dbReference type="EMBL" id="CAJNNV010030231">
    <property type="protein sequence ID" value="CAE8631869.1"/>
    <property type="molecule type" value="Genomic_DNA"/>
</dbReference>
<evidence type="ECO:0000313" key="3">
    <source>
        <dbReference type="EMBL" id="CAE8631869.1"/>
    </source>
</evidence>
<dbReference type="Pfam" id="PF00078">
    <property type="entry name" value="RVT_1"/>
    <property type="match status" value="1"/>
</dbReference>
<gene>
    <name evidence="3" type="ORF">PGLA1383_LOCUS47870</name>
</gene>
<protein>
    <recommendedName>
        <fullName evidence="2">Reverse transcriptase domain-containing protein</fullName>
    </recommendedName>
</protein>
<feature type="domain" description="Reverse transcriptase" evidence="2">
    <location>
        <begin position="374"/>
        <end position="609"/>
    </location>
</feature>
<dbReference type="InterPro" id="IPR000477">
    <property type="entry name" value="RT_dom"/>
</dbReference>
<reference evidence="3" key="1">
    <citation type="submission" date="2021-02" db="EMBL/GenBank/DDBJ databases">
        <authorList>
            <person name="Dougan E. K."/>
            <person name="Rhodes N."/>
            <person name="Thang M."/>
            <person name="Chan C."/>
        </authorList>
    </citation>
    <scope>NUCLEOTIDE SEQUENCE</scope>
</reference>
<accession>A0A813H2I5</accession>
<dbReference type="OrthoDB" id="426210at2759"/>
<keyword evidence="4" id="KW-1185">Reference proteome</keyword>
<dbReference type="PANTHER" id="PTHR47510">
    <property type="entry name" value="REVERSE TRANSCRIPTASE DOMAIN-CONTAINING PROTEIN"/>
    <property type="match status" value="1"/>
</dbReference>
<dbReference type="AlphaFoldDB" id="A0A813H2I5"/>
<dbReference type="PANTHER" id="PTHR47510:SF3">
    <property type="entry name" value="ENDO_EXONUCLEASE_PHOSPHATASE DOMAIN-CONTAINING PROTEIN"/>
    <property type="match status" value="1"/>
</dbReference>
<proteinExistence type="predicted"/>
<evidence type="ECO:0000259" key="2">
    <source>
        <dbReference type="Pfam" id="PF00078"/>
    </source>
</evidence>
<name>A0A813H2I5_POLGL</name>
<comment type="caution">
    <text evidence="3">The sequence shown here is derived from an EMBL/GenBank/DDBJ whole genome shotgun (WGS) entry which is preliminary data.</text>
</comment>
<sequence>MNVHQAPWLHYSSGSSPEGRALFGFCSRFGFIECVRKPTRGDYLLDLVLSDIDCRITTEVLPQICDHKLVLSSIGMSVPSSISVTRECWIFAKADWTSLQAVFSDTNWVNILGTSDASQMADRLVNYVLGVARLHIPVKQLLIQKSTHPWLSSKCLAAVAAKCLLEGTPEYEAAQADCSRILFEEYTAYVSRTKELIKALPTSSKRWWKLSNLLMFKPSRTSSIPPLRADHGQWVQDPAGKADLLADTFAAKCCLPEAVNNIFSEGAGQIDASINNSNNNRNNNNNQQQQQSTTTINNSSMSGFLPVRRRKARQLLKALDEDEATGPDLLSARLLKNCADALSFPVVLLARCILNEGGWPEAWRLHWVFPLHKKRSRADAGNYRGIHLTPHISKVMERLIGSLFLPFLYNTGAFGPNQFAYTPHRGYRDALAVNVCTWLQAISMGKRVGLYCSDVSGAFDRVNASRLLLKLKLKSIHPHILRVIGSWLRDRRAHVVVDGVLSAQFILRDMVFQGTVWGPPLWNSFFEDARKAVNSAAFTETIFADDLNCFRIFAAGIGNVFVNKQLHDCQAALHEWGAGNQVSFDSDKESMHILSKTSPEGDSFKILGVLFDTKLLMNKAIHNLAAQTGWRVRSILRTRRYYDVMALVRLYKCHVLSYIEGVTSAIYHAAPSTLALLDDIQSDFLNEVGLSAEVGLLEFNLAPLSSRRDFAMLGLLHKIQLGLAPSALTKLFPRQTQPIYAYAQGPVQSRHDRRFLCPVHTRSPPYLQRSVFGLTRVYNELPQHIVDSSSVKIFQRELQNKMKRHITELPDRWAHMFRSY</sequence>
<feature type="compositionally biased region" description="Low complexity" evidence="1">
    <location>
        <begin position="273"/>
        <end position="300"/>
    </location>
</feature>
<evidence type="ECO:0000313" key="4">
    <source>
        <dbReference type="Proteomes" id="UP000654075"/>
    </source>
</evidence>
<feature type="region of interest" description="Disordered" evidence="1">
    <location>
        <begin position="273"/>
        <end position="301"/>
    </location>
</feature>
<dbReference type="Proteomes" id="UP000654075">
    <property type="component" value="Unassembled WGS sequence"/>
</dbReference>
<dbReference type="OMA" id="CENEDFR"/>
<evidence type="ECO:0000256" key="1">
    <source>
        <dbReference type="SAM" id="MobiDB-lite"/>
    </source>
</evidence>